<dbReference type="EMBL" id="SRLO01000418">
    <property type="protein sequence ID" value="TNN56918.1"/>
    <property type="molecule type" value="Genomic_DNA"/>
</dbReference>
<evidence type="ECO:0000313" key="1">
    <source>
        <dbReference type="EMBL" id="TNN56918.1"/>
    </source>
</evidence>
<organism evidence="1 2">
    <name type="scientific">Liparis tanakae</name>
    <name type="common">Tanaka's snailfish</name>
    <dbReference type="NCBI Taxonomy" id="230148"/>
    <lineage>
        <taxon>Eukaryota</taxon>
        <taxon>Metazoa</taxon>
        <taxon>Chordata</taxon>
        <taxon>Craniata</taxon>
        <taxon>Vertebrata</taxon>
        <taxon>Euteleostomi</taxon>
        <taxon>Actinopterygii</taxon>
        <taxon>Neopterygii</taxon>
        <taxon>Teleostei</taxon>
        <taxon>Neoteleostei</taxon>
        <taxon>Acanthomorphata</taxon>
        <taxon>Eupercaria</taxon>
        <taxon>Perciformes</taxon>
        <taxon>Cottioidei</taxon>
        <taxon>Cottales</taxon>
        <taxon>Liparidae</taxon>
        <taxon>Liparis</taxon>
    </lineage>
</organism>
<sequence length="100" mass="10842">MSDSSLSHCLNSRWPSGSWAQIMRHVSAPPTVTRRPSSNPASRLTFTGYLKSLTYPKSSPVASTFLSLLRQAAVTSVTSLIKGQMPSTDAPRTHVHACRS</sequence>
<evidence type="ECO:0000313" key="2">
    <source>
        <dbReference type="Proteomes" id="UP000314294"/>
    </source>
</evidence>
<accession>A0A4Z2GTE6</accession>
<dbReference type="AlphaFoldDB" id="A0A4Z2GTE6"/>
<keyword evidence="2" id="KW-1185">Reference proteome</keyword>
<protein>
    <submittedName>
        <fullName evidence="1">Uncharacterized protein</fullName>
    </submittedName>
</protein>
<name>A0A4Z2GTE6_9TELE</name>
<proteinExistence type="predicted"/>
<gene>
    <name evidence="1" type="ORF">EYF80_032908</name>
</gene>
<reference evidence="1 2" key="1">
    <citation type="submission" date="2019-03" db="EMBL/GenBank/DDBJ databases">
        <title>First draft genome of Liparis tanakae, snailfish: a comprehensive survey of snailfish specific genes.</title>
        <authorList>
            <person name="Kim W."/>
            <person name="Song I."/>
            <person name="Jeong J.-H."/>
            <person name="Kim D."/>
            <person name="Kim S."/>
            <person name="Ryu S."/>
            <person name="Song J.Y."/>
            <person name="Lee S.K."/>
        </authorList>
    </citation>
    <scope>NUCLEOTIDE SEQUENCE [LARGE SCALE GENOMIC DNA]</scope>
    <source>
        <tissue evidence="1">Muscle</tissue>
    </source>
</reference>
<comment type="caution">
    <text evidence="1">The sequence shown here is derived from an EMBL/GenBank/DDBJ whole genome shotgun (WGS) entry which is preliminary data.</text>
</comment>
<dbReference type="Proteomes" id="UP000314294">
    <property type="component" value="Unassembled WGS sequence"/>
</dbReference>